<accession>A0A828YBC2</accession>
<gene>
    <name evidence="1" type="ORF">LEP1GSC131_3030</name>
</gene>
<name>A0A828YBC2_9LEPT</name>
<dbReference type="EMBL" id="AKWH02000004">
    <property type="protein sequence ID" value="EKO53846.1"/>
    <property type="molecule type" value="Genomic_DNA"/>
</dbReference>
<evidence type="ECO:0000313" key="2">
    <source>
        <dbReference type="Proteomes" id="UP000006339"/>
    </source>
</evidence>
<sequence length="376" mass="43314">MIEIDPNTEDLFPVLWDVELLKNDFSKCSLLEEIIRLADLRKNKELGFEVRLALIEAGIFSGAIDKALISFSWCLSQVDQNPEKFSEEDLLWKYKWIIENLPAFPQIKKEQILEMLEDLEKRYEKNGENKHPVLMLKRSVSMSMRNIEESKKYHELLKQTPTGHLSNCAACVQDSEVFYAVHILGQDNTAFEKAKPILSGKLRCAEVPHLTYGTLLLPLLRLNQPEEAARLHKIGYRLVSNSTALLGTISEHLLFLGITGEIAKAIQLLEKHFAFAFRAPDLNYRFQFYKAAKFLTERILLSNLKSIKIRMPKTFPDYKENGNYAVIDLDSWFGKEASRLASQFDSRNGNDSYMEDLKGLKAFHELSQKHLQENNQ</sequence>
<dbReference type="AlphaFoldDB" id="A0A828YBC2"/>
<reference evidence="1" key="1">
    <citation type="submission" date="2012-10" db="EMBL/GenBank/DDBJ databases">
        <authorList>
            <person name="Harkins D.M."/>
            <person name="Durkin A.S."/>
            <person name="Brinkac L.M."/>
            <person name="Selengut J.D."/>
            <person name="Sanka R."/>
            <person name="DePew J."/>
            <person name="Purushe J."/>
            <person name="Picardeau M."/>
            <person name="Werts C."/>
            <person name="Goarant C."/>
            <person name="Vinetz J.M."/>
            <person name="Sutton G.G."/>
            <person name="Nelson W.C."/>
            <person name="Fouts D.E."/>
        </authorList>
    </citation>
    <scope>NUCLEOTIDE SEQUENCE [LARGE SCALE GENOMIC DNA]</scope>
    <source>
        <strain evidence="1">200802841</strain>
    </source>
</reference>
<organism evidence="1 2">
    <name type="scientific">Leptospira kirschneri str. 200802841</name>
    <dbReference type="NCBI Taxonomy" id="1193047"/>
    <lineage>
        <taxon>Bacteria</taxon>
        <taxon>Pseudomonadati</taxon>
        <taxon>Spirochaetota</taxon>
        <taxon>Spirochaetia</taxon>
        <taxon>Leptospirales</taxon>
        <taxon>Leptospiraceae</taxon>
        <taxon>Leptospira</taxon>
    </lineage>
</organism>
<evidence type="ECO:0000313" key="1">
    <source>
        <dbReference type="EMBL" id="EKO53846.1"/>
    </source>
</evidence>
<evidence type="ECO:0008006" key="3">
    <source>
        <dbReference type="Google" id="ProtNLM"/>
    </source>
</evidence>
<proteinExistence type="predicted"/>
<dbReference type="Proteomes" id="UP000006339">
    <property type="component" value="Unassembled WGS sequence"/>
</dbReference>
<comment type="caution">
    <text evidence="1">The sequence shown here is derived from an EMBL/GenBank/DDBJ whole genome shotgun (WGS) entry which is preliminary data.</text>
</comment>
<keyword evidence="2" id="KW-1185">Reference proteome</keyword>
<protein>
    <recommendedName>
        <fullName evidence="3">Tetratricopeptide repeat protein</fullName>
    </recommendedName>
</protein>
<dbReference type="RefSeq" id="WP_004769412.1">
    <property type="nucleotide sequence ID" value="NZ_AKWH02000004.1"/>
</dbReference>